<keyword evidence="5 6" id="KW-0067">ATP-binding</keyword>
<evidence type="ECO:0000256" key="3">
    <source>
        <dbReference type="ARBA" id="ARBA00022741"/>
    </source>
</evidence>
<dbReference type="Gene3D" id="3.30.70.890">
    <property type="entry name" value="GHMP kinase, C-terminal domain"/>
    <property type="match status" value="1"/>
</dbReference>
<dbReference type="UniPathway" id="UPA00056">
    <property type="reaction ID" value="UER00094"/>
</dbReference>
<keyword evidence="4 6" id="KW-0418">Kinase</keyword>
<accession>A0A241Q295</accession>
<sequence length="296" mass="33629">MRTRISLNKYKIFSNAKINIGLNVFQKESDGYHNIDSIMVPIDLADEMDVTFYSDLGNLKIECSDKNIPTDERNILYKTYKAFFEESKKEKRKIDIILKKNIPSEAGLGGGSSNAGFFLKLLNEYYGNIYNESELEELAMKIGSDVPFFIKNKTARVGGKGNKVDLVENNLKDSIILIKPLDFGVSTKEAYESFDNLKEVKYANFDKIIECLKDNNRIALENSIENSLEQGILETDINIKMLKITLNSVISGKKFFMSGSGSTYYTFVTELEKSQIETRLKTFVDNVKIIICKTIN</sequence>
<dbReference type="NCBIfam" id="TIGR00154">
    <property type="entry name" value="ispE"/>
    <property type="match status" value="1"/>
</dbReference>
<dbReference type="HAMAP" id="MF_00061">
    <property type="entry name" value="IspE"/>
    <property type="match status" value="1"/>
</dbReference>
<dbReference type="EC" id="2.7.1.148" evidence="6"/>
<dbReference type="Pfam" id="PF00288">
    <property type="entry name" value="GHMP_kinases_N"/>
    <property type="match status" value="1"/>
</dbReference>
<organism evidence="8 9">
    <name type="scientific">Fusobacterium nucleatum subsp. polymorphum</name>
    <name type="common">Fusobacterium polymorphum</name>
    <dbReference type="NCBI Taxonomy" id="76857"/>
    <lineage>
        <taxon>Bacteria</taxon>
        <taxon>Fusobacteriati</taxon>
        <taxon>Fusobacteriota</taxon>
        <taxon>Fusobacteriia</taxon>
        <taxon>Fusobacteriales</taxon>
        <taxon>Fusobacteriaceae</taxon>
        <taxon>Fusobacterium</taxon>
    </lineage>
</organism>
<keyword evidence="2 6" id="KW-0808">Transferase</keyword>
<evidence type="ECO:0000259" key="7">
    <source>
        <dbReference type="Pfam" id="PF00288"/>
    </source>
</evidence>
<feature type="active site" evidence="6">
    <location>
        <position position="17"/>
    </location>
</feature>
<dbReference type="GO" id="GO:0005524">
    <property type="term" value="F:ATP binding"/>
    <property type="evidence" value="ECO:0007669"/>
    <property type="project" value="UniProtKB-UniRule"/>
</dbReference>
<dbReference type="PANTHER" id="PTHR43527">
    <property type="entry name" value="4-DIPHOSPHOCYTIDYL-2-C-METHYL-D-ERYTHRITOL KINASE, CHLOROPLASTIC"/>
    <property type="match status" value="1"/>
</dbReference>
<dbReference type="InterPro" id="IPR020568">
    <property type="entry name" value="Ribosomal_Su5_D2-typ_SF"/>
</dbReference>
<gene>
    <name evidence="6 8" type="primary">ispE</name>
    <name evidence="8" type="ORF">CBG61_08540</name>
</gene>
<dbReference type="InterPro" id="IPR006204">
    <property type="entry name" value="GHMP_kinase_N_dom"/>
</dbReference>
<dbReference type="SUPFAM" id="SSF55060">
    <property type="entry name" value="GHMP Kinase, C-terminal domain"/>
    <property type="match status" value="1"/>
</dbReference>
<keyword evidence="3 6" id="KW-0547">Nucleotide-binding</keyword>
<dbReference type="EMBL" id="CP022123">
    <property type="protein sequence ID" value="ASG28942.1"/>
    <property type="molecule type" value="Genomic_DNA"/>
</dbReference>
<comment type="pathway">
    <text evidence="6">Isoprenoid biosynthesis; isopentenyl diphosphate biosynthesis via DXP pathway; isopentenyl diphosphate from 1-deoxy-D-xylulose 5-phosphate: step 3/6.</text>
</comment>
<dbReference type="PIRSF" id="PIRSF010376">
    <property type="entry name" value="IspE"/>
    <property type="match status" value="1"/>
</dbReference>
<comment type="similarity">
    <text evidence="6">Belongs to the GHMP kinase family. IspE subfamily.</text>
</comment>
<dbReference type="Gene3D" id="3.30.230.10">
    <property type="match status" value="1"/>
</dbReference>
<dbReference type="InterPro" id="IPR014721">
    <property type="entry name" value="Ribsml_uS5_D2-typ_fold_subgr"/>
</dbReference>
<comment type="catalytic activity">
    <reaction evidence="6">
        <text>4-CDP-2-C-methyl-D-erythritol + ATP = 4-CDP-2-C-methyl-D-erythritol 2-phosphate + ADP + H(+)</text>
        <dbReference type="Rhea" id="RHEA:18437"/>
        <dbReference type="ChEBI" id="CHEBI:15378"/>
        <dbReference type="ChEBI" id="CHEBI:30616"/>
        <dbReference type="ChEBI" id="CHEBI:57823"/>
        <dbReference type="ChEBI" id="CHEBI:57919"/>
        <dbReference type="ChEBI" id="CHEBI:456216"/>
        <dbReference type="EC" id="2.7.1.148"/>
    </reaction>
</comment>
<dbReference type="GO" id="GO:0016114">
    <property type="term" value="P:terpenoid biosynthetic process"/>
    <property type="evidence" value="ECO:0007669"/>
    <property type="project" value="UniProtKB-UniRule"/>
</dbReference>
<proteinExistence type="inferred from homology"/>
<dbReference type="PANTHER" id="PTHR43527:SF2">
    <property type="entry name" value="4-DIPHOSPHOCYTIDYL-2-C-METHYL-D-ERYTHRITOL KINASE, CHLOROPLASTIC"/>
    <property type="match status" value="1"/>
</dbReference>
<reference evidence="8 9" key="1">
    <citation type="submission" date="2017-06" db="EMBL/GenBank/DDBJ databases">
        <title>Genome sequencing of Fusobacterium nucleatum subsp. polymorphum KCOM 1275 (=ChDC F310).</title>
        <authorList>
            <person name="Kook J.-K."/>
            <person name="Park S.-N."/>
            <person name="Lim Y.K."/>
            <person name="Roh H."/>
        </authorList>
    </citation>
    <scope>NUCLEOTIDE SEQUENCE [LARGE SCALE GENOMIC DNA]</scope>
    <source>
        <strain evidence="8 9">KCOM 1275</strain>
    </source>
</reference>
<feature type="active site" evidence="6">
    <location>
        <position position="145"/>
    </location>
</feature>
<name>A0A241Q295_FUSNP</name>
<comment type="function">
    <text evidence="6">Catalyzes the phosphorylation of the position 2 hydroxy group of 4-diphosphocytidyl-2C-methyl-D-erythritol.</text>
</comment>
<evidence type="ECO:0000256" key="2">
    <source>
        <dbReference type="ARBA" id="ARBA00022679"/>
    </source>
</evidence>
<evidence type="ECO:0000313" key="8">
    <source>
        <dbReference type="EMBL" id="ASG28942.1"/>
    </source>
</evidence>
<evidence type="ECO:0000256" key="1">
    <source>
        <dbReference type="ARBA" id="ARBA00017473"/>
    </source>
</evidence>
<evidence type="ECO:0000256" key="6">
    <source>
        <dbReference type="HAMAP-Rule" id="MF_00061"/>
    </source>
</evidence>
<dbReference type="GO" id="GO:0019288">
    <property type="term" value="P:isopentenyl diphosphate biosynthetic process, methylerythritol 4-phosphate pathway"/>
    <property type="evidence" value="ECO:0007669"/>
    <property type="project" value="UniProtKB-UniRule"/>
</dbReference>
<feature type="domain" description="GHMP kinase N-terminal" evidence="7">
    <location>
        <begin position="74"/>
        <end position="150"/>
    </location>
</feature>
<dbReference type="InterPro" id="IPR004424">
    <property type="entry name" value="IspE"/>
</dbReference>
<keyword evidence="6" id="KW-0414">Isoprene biosynthesis</keyword>
<dbReference type="InterPro" id="IPR036554">
    <property type="entry name" value="GHMP_kinase_C_sf"/>
</dbReference>
<evidence type="ECO:0000256" key="4">
    <source>
        <dbReference type="ARBA" id="ARBA00022777"/>
    </source>
</evidence>
<dbReference type="SUPFAM" id="SSF54211">
    <property type="entry name" value="Ribosomal protein S5 domain 2-like"/>
    <property type="match status" value="1"/>
</dbReference>
<dbReference type="AlphaFoldDB" id="A0A241Q295"/>
<evidence type="ECO:0000313" key="9">
    <source>
        <dbReference type="Proteomes" id="UP000197638"/>
    </source>
</evidence>
<feature type="binding site" evidence="6">
    <location>
        <begin position="103"/>
        <end position="113"/>
    </location>
    <ligand>
        <name>ATP</name>
        <dbReference type="ChEBI" id="CHEBI:30616"/>
    </ligand>
</feature>
<dbReference type="Proteomes" id="UP000197638">
    <property type="component" value="Chromosome"/>
</dbReference>
<evidence type="ECO:0000256" key="5">
    <source>
        <dbReference type="ARBA" id="ARBA00022840"/>
    </source>
</evidence>
<dbReference type="GO" id="GO:0050515">
    <property type="term" value="F:4-(cytidine 5'-diphospho)-2-C-methyl-D-erythritol kinase activity"/>
    <property type="evidence" value="ECO:0007669"/>
    <property type="project" value="UniProtKB-UniRule"/>
</dbReference>
<protein>
    <recommendedName>
        <fullName evidence="1 6">4-diphosphocytidyl-2-C-methyl-D-erythritol kinase</fullName>
        <shortName evidence="6">CMK</shortName>
        <ecNumber evidence="6">2.7.1.148</ecNumber>
    </recommendedName>
    <alternativeName>
        <fullName evidence="6">4-(cytidine-5'-diphospho)-2-C-methyl-D-erythritol kinase</fullName>
    </alternativeName>
</protein>